<dbReference type="EMBL" id="BNCP01000010">
    <property type="protein sequence ID" value="GIL77393.1"/>
    <property type="molecule type" value="Genomic_DNA"/>
</dbReference>
<dbReference type="Proteomes" id="UP000747110">
    <property type="component" value="Unassembled WGS sequence"/>
</dbReference>
<name>A0A8J4FZT3_9CHLO</name>
<gene>
    <name evidence="2" type="ORF">Vretifemale_6859</name>
    <name evidence="3" type="ORF">Vretimale_2784</name>
</gene>
<evidence type="ECO:0000313" key="3">
    <source>
        <dbReference type="EMBL" id="GIL97301.1"/>
    </source>
</evidence>
<comment type="caution">
    <text evidence="3">The sequence shown here is derived from an EMBL/GenBank/DDBJ whole genome shotgun (WGS) entry which is preliminary data.</text>
</comment>
<dbReference type="AlphaFoldDB" id="A0A8J4FZT3"/>
<feature type="region of interest" description="Disordered" evidence="1">
    <location>
        <begin position="136"/>
        <end position="160"/>
    </location>
</feature>
<feature type="region of interest" description="Disordered" evidence="1">
    <location>
        <begin position="282"/>
        <end position="303"/>
    </location>
</feature>
<evidence type="ECO:0000313" key="4">
    <source>
        <dbReference type="Proteomes" id="UP000722791"/>
    </source>
</evidence>
<protein>
    <submittedName>
        <fullName evidence="3">Uncharacterized protein</fullName>
    </submittedName>
</protein>
<dbReference type="EMBL" id="BNCQ01000004">
    <property type="protein sequence ID" value="GIL97301.1"/>
    <property type="molecule type" value="Genomic_DNA"/>
</dbReference>
<keyword evidence="5" id="KW-1185">Reference proteome</keyword>
<evidence type="ECO:0000313" key="2">
    <source>
        <dbReference type="EMBL" id="GIL77393.1"/>
    </source>
</evidence>
<feature type="compositionally biased region" description="Basic and acidic residues" evidence="1">
    <location>
        <begin position="137"/>
        <end position="146"/>
    </location>
</feature>
<feature type="region of interest" description="Disordered" evidence="1">
    <location>
        <begin position="518"/>
        <end position="541"/>
    </location>
</feature>
<feature type="region of interest" description="Disordered" evidence="1">
    <location>
        <begin position="237"/>
        <end position="265"/>
    </location>
</feature>
<dbReference type="OrthoDB" id="552373at2759"/>
<evidence type="ECO:0000256" key="1">
    <source>
        <dbReference type="SAM" id="MobiDB-lite"/>
    </source>
</evidence>
<organism evidence="3 4">
    <name type="scientific">Volvox reticuliferus</name>
    <dbReference type="NCBI Taxonomy" id="1737510"/>
    <lineage>
        <taxon>Eukaryota</taxon>
        <taxon>Viridiplantae</taxon>
        <taxon>Chlorophyta</taxon>
        <taxon>core chlorophytes</taxon>
        <taxon>Chlorophyceae</taxon>
        <taxon>CS clade</taxon>
        <taxon>Chlamydomonadales</taxon>
        <taxon>Volvocaceae</taxon>
        <taxon>Volvox</taxon>
    </lineage>
</organism>
<sequence length="603" mass="62142">MDGSGYDQGYGHPGWPYLAAAMAVGVHGYPAAMQPYGVAYGSLVAPVPRGPAHYGGVLPYRAEGFSYGTGAVPRAAEDPEAYDELWYQGFYRGYDGEHGEENVERMEAPYGELSNADYEELDGEGAGYDEAECADDATDKHDDKDGVSGANETPNDVYSKTSNFEGLKTIAAPVGAAKEAAAAGANLKTGTHRLNPAARTFLNPGARTFVPPTKTAAAAGNGSKSASAAASVATSAGAGGSTLHSEKLVQGGQAAHRDKEPSGQVATVQMTDDEIGKHASSSLATGIPAGRGAENANDDGNAVEGRCASTAESVSVDQAAQLSLPAACVSLAATEEGTQLQQRQDAEASSLHKPGPIVKSGRAWLANPNSLSSSVGSDSAQGASAAGDDPARLSGESLPRTAAHQSAVAIVEQQRPGEEHVAAPGLAAGGPAETLVSQAGGSVKAQGEPATSQTLTMSDMRPVSTPFRCFMTGLFSLFQGPRGEYGVESLWWVLDSRNGGESEPLDGKFTEYGLQANTSAASPSAKQQQQQQQQGQQHTVTGPYSSEQMILAYIAQALPHELLVCGTRGCSPPALLPSAESFRPLGLLLDAADAGKPYELLQL</sequence>
<feature type="compositionally biased region" description="Low complexity" evidence="1">
    <location>
        <begin position="527"/>
        <end position="537"/>
    </location>
</feature>
<feature type="compositionally biased region" description="Low complexity" evidence="1">
    <location>
        <begin position="370"/>
        <end position="388"/>
    </location>
</feature>
<evidence type="ECO:0000313" key="5">
    <source>
        <dbReference type="Proteomes" id="UP000747110"/>
    </source>
</evidence>
<feature type="region of interest" description="Disordered" evidence="1">
    <location>
        <begin position="339"/>
        <end position="406"/>
    </location>
</feature>
<proteinExistence type="predicted"/>
<accession>A0A8J4FZT3</accession>
<feature type="compositionally biased region" description="Polar residues" evidence="1">
    <location>
        <begin position="150"/>
        <end position="160"/>
    </location>
</feature>
<reference evidence="3" key="1">
    <citation type="journal article" date="2021" name="Proc. Natl. Acad. Sci. U.S.A.">
        <title>Three genomes in the algal genus Volvox reveal the fate of a haploid sex-determining region after a transition to homothallism.</title>
        <authorList>
            <person name="Yamamoto K."/>
            <person name="Hamaji T."/>
            <person name="Kawai-Toyooka H."/>
            <person name="Matsuzaki R."/>
            <person name="Takahashi F."/>
            <person name="Nishimura Y."/>
            <person name="Kawachi M."/>
            <person name="Noguchi H."/>
            <person name="Minakuchi Y."/>
            <person name="Umen J.G."/>
            <person name="Toyoda A."/>
            <person name="Nozaki H."/>
        </authorList>
    </citation>
    <scope>NUCLEOTIDE SEQUENCE</scope>
    <source>
        <strain evidence="3">NIES-3785</strain>
        <strain evidence="2">NIES-3786</strain>
    </source>
</reference>
<dbReference type="Proteomes" id="UP000722791">
    <property type="component" value="Unassembled WGS sequence"/>
</dbReference>